<dbReference type="Pfam" id="PF00621">
    <property type="entry name" value="RhoGEF"/>
    <property type="match status" value="1"/>
</dbReference>
<dbReference type="PANTHER" id="PTHR22826">
    <property type="entry name" value="RHO GUANINE EXCHANGE FACTOR-RELATED"/>
    <property type="match status" value="1"/>
</dbReference>
<protein>
    <recommendedName>
        <fullName evidence="3">DH domain-containing protein</fullName>
    </recommendedName>
</protein>
<sequence length="483" mass="53638">MPTNKGMSTFRTNRYGGKGSSFVLFGLPLSWSPALKYKMLDWPADDGEVRIQISLRSTEGKCLATVRLLDGATCETGRFGTCRNLQDFGHFLRLRLDPDLDLGDLSSLLDNSAARHKLSVRPRRKHTDSRQRDSGLEETRRLVTLLDQQVGGAPDGAVLARCAQPGALVWPSARDLFQARLTTCSGLYLVEFRSGTDKILLPPESHPKERSLSDINIIGRMNESTPSLRSLGHPFCKCQSSSDRNTVVSAGLSQGKGEVGDCPDQEGSSMTAPCLLRCCVLSVEATKCPMTHVGEFERVPFVPDGWSDLWTTPRSRAGFQQVSWKEATERSSPNTPNCPDQKWRSRDGNVIATPFQRNPLRLSCIVSLGIAAVRELVETEEEFGRDLQHVVECYQKPLDNTSVPHVVRENRDVIFSNFKQIADFHNTLHMPVTGPCAGRDRHLPVTLTSFEPPHTHKIKAPIASMPSRTPYSLMNAINTSLWQ</sequence>
<evidence type="ECO:0000256" key="1">
    <source>
        <dbReference type="ARBA" id="ARBA00022658"/>
    </source>
</evidence>
<gene>
    <name evidence="4" type="ORF">TCEB3V08_LOCUS10244</name>
</gene>
<feature type="region of interest" description="Disordered" evidence="2">
    <location>
        <begin position="324"/>
        <end position="343"/>
    </location>
</feature>
<keyword evidence="1" id="KW-0344">Guanine-nucleotide releasing factor</keyword>
<accession>A0A7R9H6N4</accession>
<organism evidence="4">
    <name type="scientific">Timema cristinae</name>
    <name type="common">Walking stick</name>
    <dbReference type="NCBI Taxonomy" id="61476"/>
    <lineage>
        <taxon>Eukaryota</taxon>
        <taxon>Metazoa</taxon>
        <taxon>Ecdysozoa</taxon>
        <taxon>Arthropoda</taxon>
        <taxon>Hexapoda</taxon>
        <taxon>Insecta</taxon>
        <taxon>Pterygota</taxon>
        <taxon>Neoptera</taxon>
        <taxon>Polyneoptera</taxon>
        <taxon>Phasmatodea</taxon>
        <taxon>Timematodea</taxon>
        <taxon>Timematoidea</taxon>
        <taxon>Timematidae</taxon>
        <taxon>Timema</taxon>
    </lineage>
</organism>
<dbReference type="GO" id="GO:0005085">
    <property type="term" value="F:guanyl-nucleotide exchange factor activity"/>
    <property type="evidence" value="ECO:0007669"/>
    <property type="project" value="UniProtKB-KW"/>
</dbReference>
<dbReference type="PANTHER" id="PTHR22826:SF211">
    <property type="entry name" value="LD43457P"/>
    <property type="match status" value="1"/>
</dbReference>
<evidence type="ECO:0000313" key="4">
    <source>
        <dbReference type="EMBL" id="CAD7409926.1"/>
    </source>
</evidence>
<dbReference type="SUPFAM" id="SSF48065">
    <property type="entry name" value="DBL homology domain (DH-domain)"/>
    <property type="match status" value="1"/>
</dbReference>
<proteinExistence type="predicted"/>
<dbReference type="AlphaFoldDB" id="A0A7R9H6N4"/>
<dbReference type="InterPro" id="IPR035899">
    <property type="entry name" value="DBL_dom_sf"/>
</dbReference>
<dbReference type="Gene3D" id="1.20.900.10">
    <property type="entry name" value="Dbl homology (DH) domain"/>
    <property type="match status" value="1"/>
</dbReference>
<feature type="domain" description="DH" evidence="3">
    <location>
        <begin position="372"/>
        <end position="426"/>
    </location>
</feature>
<dbReference type="PROSITE" id="PS50010">
    <property type="entry name" value="DH_2"/>
    <property type="match status" value="1"/>
</dbReference>
<dbReference type="InterPro" id="IPR000219">
    <property type="entry name" value="DH_dom"/>
</dbReference>
<evidence type="ECO:0000256" key="2">
    <source>
        <dbReference type="SAM" id="MobiDB-lite"/>
    </source>
</evidence>
<name>A0A7R9H6N4_TIMCR</name>
<dbReference type="InterPro" id="IPR051336">
    <property type="entry name" value="RhoGEF_Guanine_NuclExch_SF"/>
</dbReference>
<dbReference type="GO" id="GO:0005737">
    <property type="term" value="C:cytoplasm"/>
    <property type="evidence" value="ECO:0007669"/>
    <property type="project" value="TreeGrafter"/>
</dbReference>
<dbReference type="EMBL" id="OC321364">
    <property type="protein sequence ID" value="CAD7409926.1"/>
    <property type="molecule type" value="Genomic_DNA"/>
</dbReference>
<evidence type="ECO:0000259" key="3">
    <source>
        <dbReference type="PROSITE" id="PS50010"/>
    </source>
</evidence>
<reference evidence="4" key="1">
    <citation type="submission" date="2020-11" db="EMBL/GenBank/DDBJ databases">
        <authorList>
            <person name="Tran Van P."/>
        </authorList>
    </citation>
    <scope>NUCLEOTIDE SEQUENCE</scope>
</reference>